<evidence type="ECO:0000256" key="2">
    <source>
        <dbReference type="ARBA" id="ARBA00022737"/>
    </source>
</evidence>
<dbReference type="SMART" id="SM00333">
    <property type="entry name" value="TUDOR"/>
    <property type="match status" value="2"/>
</dbReference>
<feature type="region of interest" description="Disordered" evidence="8">
    <location>
        <begin position="414"/>
        <end position="437"/>
    </location>
</feature>
<evidence type="ECO:0000256" key="5">
    <source>
        <dbReference type="ARBA" id="ARBA00022806"/>
    </source>
</evidence>
<dbReference type="Gene3D" id="2.60.40.790">
    <property type="match status" value="1"/>
</dbReference>
<evidence type="ECO:0000256" key="6">
    <source>
        <dbReference type="ARBA" id="ARBA00022840"/>
    </source>
</evidence>
<evidence type="ECO:0000313" key="10">
    <source>
        <dbReference type="EMBL" id="CAK6977922.1"/>
    </source>
</evidence>
<dbReference type="GO" id="GO:0003724">
    <property type="term" value="F:RNA helicase activity"/>
    <property type="evidence" value="ECO:0007669"/>
    <property type="project" value="UniProtKB-EC"/>
</dbReference>
<dbReference type="FunFam" id="3.40.50.300:FF:001416">
    <property type="entry name" value="Tudor domain containing 12"/>
    <property type="match status" value="1"/>
</dbReference>
<comment type="caution">
    <text evidence="10">The sequence shown here is derived from an EMBL/GenBank/DDBJ whole genome shotgun (WGS) entry which is preliminary data.</text>
</comment>
<dbReference type="InterPro" id="IPR035437">
    <property type="entry name" value="SNase_OB-fold_sf"/>
</dbReference>
<feature type="region of interest" description="Disordered" evidence="8">
    <location>
        <begin position="262"/>
        <end position="301"/>
    </location>
</feature>
<evidence type="ECO:0000256" key="8">
    <source>
        <dbReference type="SAM" id="MobiDB-lite"/>
    </source>
</evidence>
<reference evidence="10 11" key="1">
    <citation type="submission" date="2024-01" db="EMBL/GenBank/DDBJ databases">
        <authorList>
            <person name="Alioto T."/>
            <person name="Alioto T."/>
            <person name="Gomez Garrido J."/>
        </authorList>
    </citation>
    <scope>NUCLEOTIDE SEQUENCE [LARGE SCALE GENOMIC DNA]</scope>
</reference>
<dbReference type="InterPro" id="IPR002999">
    <property type="entry name" value="Tudor"/>
</dbReference>
<evidence type="ECO:0000256" key="7">
    <source>
        <dbReference type="ARBA" id="ARBA00047984"/>
    </source>
</evidence>
<protein>
    <recommendedName>
        <fullName evidence="1">RNA helicase</fullName>
        <ecNumber evidence="1">3.6.4.13</ecNumber>
    </recommendedName>
</protein>
<comment type="catalytic activity">
    <reaction evidence="7">
        <text>ATP + H2O = ADP + phosphate + H(+)</text>
        <dbReference type="Rhea" id="RHEA:13065"/>
        <dbReference type="ChEBI" id="CHEBI:15377"/>
        <dbReference type="ChEBI" id="CHEBI:15378"/>
        <dbReference type="ChEBI" id="CHEBI:30616"/>
        <dbReference type="ChEBI" id="CHEBI:43474"/>
        <dbReference type="ChEBI" id="CHEBI:456216"/>
        <dbReference type="EC" id="3.6.4.13"/>
    </reaction>
</comment>
<dbReference type="InterPro" id="IPR007052">
    <property type="entry name" value="CS_dom"/>
</dbReference>
<keyword evidence="11" id="KW-1185">Reference proteome</keyword>
<evidence type="ECO:0000256" key="4">
    <source>
        <dbReference type="ARBA" id="ARBA00022801"/>
    </source>
</evidence>
<dbReference type="InterPro" id="IPR008978">
    <property type="entry name" value="HSP20-like_chaperone"/>
</dbReference>
<keyword evidence="6" id="KW-0067">ATP-binding</keyword>
<feature type="region of interest" description="Disordered" evidence="8">
    <location>
        <begin position="451"/>
        <end position="482"/>
    </location>
</feature>
<dbReference type="GO" id="GO:0042078">
    <property type="term" value="P:germ-line stem cell division"/>
    <property type="evidence" value="ECO:0007669"/>
    <property type="project" value="TreeGrafter"/>
</dbReference>
<keyword evidence="4" id="KW-0378">Hydrolase</keyword>
<evidence type="ECO:0000256" key="3">
    <source>
        <dbReference type="ARBA" id="ARBA00022741"/>
    </source>
</evidence>
<dbReference type="EC" id="3.6.4.13" evidence="1"/>
<dbReference type="GO" id="GO:0005524">
    <property type="term" value="F:ATP binding"/>
    <property type="evidence" value="ECO:0007669"/>
    <property type="project" value="UniProtKB-KW"/>
</dbReference>
<dbReference type="Gene3D" id="3.40.50.300">
    <property type="entry name" value="P-loop containing nucleotide triphosphate hydrolases"/>
    <property type="match status" value="2"/>
</dbReference>
<dbReference type="GO" id="GO:0016787">
    <property type="term" value="F:hydrolase activity"/>
    <property type="evidence" value="ECO:0007669"/>
    <property type="project" value="UniProtKB-KW"/>
</dbReference>
<dbReference type="Pfam" id="PF00567">
    <property type="entry name" value="TUDOR"/>
    <property type="match status" value="2"/>
</dbReference>
<feature type="region of interest" description="Disordered" evidence="8">
    <location>
        <begin position="1470"/>
        <end position="1497"/>
    </location>
</feature>
<feature type="compositionally biased region" description="Polar residues" evidence="8">
    <location>
        <begin position="290"/>
        <end position="301"/>
    </location>
</feature>
<dbReference type="InterPro" id="IPR027417">
    <property type="entry name" value="P-loop_NTPase"/>
</dbReference>
<keyword evidence="3" id="KW-0547">Nucleotide-binding</keyword>
<dbReference type="Proteomes" id="UP001314229">
    <property type="component" value="Unassembled WGS sequence"/>
</dbReference>
<dbReference type="PROSITE" id="PS51203">
    <property type="entry name" value="CS"/>
    <property type="match status" value="1"/>
</dbReference>
<keyword evidence="5 10" id="KW-0347">Helicase</keyword>
<dbReference type="SUPFAM" id="SSF52540">
    <property type="entry name" value="P-loop containing nucleoside triphosphate hydrolases"/>
    <property type="match status" value="1"/>
</dbReference>
<feature type="compositionally biased region" description="Polar residues" evidence="8">
    <location>
        <begin position="1487"/>
        <end position="1497"/>
    </location>
</feature>
<feature type="compositionally biased region" description="Low complexity" evidence="8">
    <location>
        <begin position="416"/>
        <end position="425"/>
    </location>
</feature>
<feature type="compositionally biased region" description="Polar residues" evidence="8">
    <location>
        <begin position="426"/>
        <end position="437"/>
    </location>
</feature>
<dbReference type="Gene3D" id="2.30.30.140">
    <property type="match status" value="2"/>
</dbReference>
<dbReference type="SUPFAM" id="SSF63748">
    <property type="entry name" value="Tudor/PWWP/MBT"/>
    <property type="match status" value="2"/>
</dbReference>
<gene>
    <name evidence="10" type="ORF">FSCOSCO3_A011196</name>
</gene>
<proteinExistence type="predicted"/>
<dbReference type="SUPFAM" id="SSF49764">
    <property type="entry name" value="HSP20-like chaperones"/>
    <property type="match status" value="1"/>
</dbReference>
<feature type="region of interest" description="Disordered" evidence="8">
    <location>
        <begin position="316"/>
        <end position="370"/>
    </location>
</feature>
<sequence>MATPSVTVVGCGLTSPHTMLKISILKVENPSCLWGRVVRGPGGDEETAEQYNNLLAQMNFFYHDVTQDLRNLKPTSLDEGQVCVVYWSVMKSWCRAVVESIIMDSVSCQARCLLVDHGERLVVASDQIRIAMQSFLQLPFWVRRFHLAGIKPTTLRVSVYEEKAELIPSSQWDSSATLYLHNLLQASTQTEAVLLESDSASVSIELYLMVGKIKICANDDLVAKKFAYYGTESADSGGMDAVDRCPIMLSFSLLSQTVSTTSVKLTSQSPPRPVTSENAAADGAGDCLTAPSTPEVSSSAHRLTVSTAVNIHTSSPLTSVQLQSRQHEPDTCEGGSRSKVTEGPLCPGSRSKNGSEGAAAESDSSEDTDSSLAAALTKDLSLFKFLRFLNPGSNYQQAAPPVSQKEEVKVCQPEETTAASSSSTAQEVLTHNSEPVTQDQQVLLHMSTGKNATEGVESSQMDEETSSSSRSGEGPAERERRMNEEHWACSRLLEWLNPEPLNPNPDAEEDLAVPSDPRKSGILVHSALPVEPCTSLDDAPITDGLRWVLRRKSYCAPSPADCHSWPAVARGCNAVIVSQNADQPLSYLAPLLTHIVLNSIFTPLTSSAGPVAVLLCPGWEKVQTVFDLLEESRMIQTLHPAIALLGVGKDEPKSVRIPKNCLLLVTTPFSLVRLLSCHCFLFLRMYHLILDEADQLFTLAPDQMATILQHFQKVTSSEEKASCPQQLVAVAKRWTSHMEALLTNHMSNPCVVMTVPEEAALYGNVQQIILMTPENNRISVLLGALDFNPEVGQKTVIVTNSAEEVEDVFQAVSNKSAFCLKTHEGLTHQFDFVAQQWKKDIGPGTHVILVTTNECLRCLGIRDATCVVHYGFPTSPKLFGSRLFCMADNFRNLSERVSSQDQTQSCPHATRSVLLISERNARHVVGVLRYLGRTNALLPPELLSFAQGIHVAREDQKTNRPLCSYLKSFGVCRDSSVCPDRHRFIPILDQSDLPGSGVIEVVPLYIKTASVFYGRIVRKEDGRFDSMAAEMASYYADKKLGATKLQQGGLYAVQEDDVFHRVKVLCVPDVRDLLFYCVFVRFIDIGKEEEVKSHQILQLPEQFHSLPEQAIEIIVCRVKPVDAEMDWHPKVTRAVSQKIRSLQHRARAVLSLGKTVFVDPMVRVTQVPGMKTQINEYNVQSEILNTGMGALNPEHLDLLKALCKDGAGGCSNEAGHVSGSDGGSASLEVRIKAEEEVLAEAFRATEIKKLAAPDLPRPKTHEPLSPVSTLNRFLIPATPAPQVQTVSAHDQRSDIVQAADEQRSIQTADLRSAVQRMSNGDGRELHSTMDLNCCEDGVPARDDKNASQQIISNHGAECDGSTKSFHPQVRWYQTSDSVVVTVKLSNPQSQRCDFYPDRVVYSGNVSGRFYRADLKLQGNIAADRCCWEMKSNEPVLKLVKQQQGYWERFLKNKNIFVSYDMDHFEEEEDAAPNGPLFVGNTGEDNWYVNSESGSESD</sequence>
<accession>A0AAV1Q0L4</accession>
<dbReference type="PANTHER" id="PTHR22655:SF2">
    <property type="entry name" value="ATP-DEPENDENT RNA HELICASE TDRD12-RELATED"/>
    <property type="match status" value="1"/>
</dbReference>
<dbReference type="EMBL" id="CAWUFR010000442">
    <property type="protein sequence ID" value="CAK6977922.1"/>
    <property type="molecule type" value="Genomic_DNA"/>
</dbReference>
<evidence type="ECO:0000259" key="9">
    <source>
        <dbReference type="PROSITE" id="PS51203"/>
    </source>
</evidence>
<name>A0AAV1Q0L4_SCOSC</name>
<keyword evidence="2" id="KW-0677">Repeat</keyword>
<dbReference type="PANTHER" id="PTHR22655">
    <property type="entry name" value="ATP-DEPENDENT RNA HELICASE TDRD12-RELATED"/>
    <property type="match status" value="1"/>
</dbReference>
<dbReference type="Gene3D" id="2.40.50.90">
    <property type="match status" value="2"/>
</dbReference>
<evidence type="ECO:0000313" key="11">
    <source>
        <dbReference type="Proteomes" id="UP001314229"/>
    </source>
</evidence>
<dbReference type="CDD" id="cd06463">
    <property type="entry name" value="p23_like"/>
    <property type="match status" value="1"/>
</dbReference>
<feature type="domain" description="CS" evidence="9">
    <location>
        <begin position="1364"/>
        <end position="1450"/>
    </location>
</feature>
<organism evidence="10 11">
    <name type="scientific">Scomber scombrus</name>
    <name type="common">Atlantic mackerel</name>
    <name type="synonym">Scomber vernalis</name>
    <dbReference type="NCBI Taxonomy" id="13677"/>
    <lineage>
        <taxon>Eukaryota</taxon>
        <taxon>Metazoa</taxon>
        <taxon>Chordata</taxon>
        <taxon>Craniata</taxon>
        <taxon>Vertebrata</taxon>
        <taxon>Euteleostomi</taxon>
        <taxon>Actinopterygii</taxon>
        <taxon>Neopterygii</taxon>
        <taxon>Teleostei</taxon>
        <taxon>Neoteleostei</taxon>
        <taxon>Acanthomorphata</taxon>
        <taxon>Pelagiaria</taxon>
        <taxon>Scombriformes</taxon>
        <taxon>Scombridae</taxon>
        <taxon>Scomber</taxon>
    </lineage>
</organism>
<dbReference type="CDD" id="cd20435">
    <property type="entry name" value="Tudor_TDRD12_rpt2"/>
    <property type="match status" value="1"/>
</dbReference>
<evidence type="ECO:0000256" key="1">
    <source>
        <dbReference type="ARBA" id="ARBA00012552"/>
    </source>
</evidence>